<reference evidence="2" key="2">
    <citation type="submission" date="2021-02" db="EMBL/GenBank/DDBJ databases">
        <authorList>
            <person name="Kimball J.A."/>
            <person name="Haas M.W."/>
            <person name="Macchietto M."/>
            <person name="Kono T."/>
            <person name="Duquette J."/>
            <person name="Shao M."/>
        </authorList>
    </citation>
    <scope>NUCLEOTIDE SEQUENCE</scope>
    <source>
        <tissue evidence="2">Fresh leaf tissue</tissue>
    </source>
</reference>
<organism evidence="2 3">
    <name type="scientific">Zizania palustris</name>
    <name type="common">Northern wild rice</name>
    <dbReference type="NCBI Taxonomy" id="103762"/>
    <lineage>
        <taxon>Eukaryota</taxon>
        <taxon>Viridiplantae</taxon>
        <taxon>Streptophyta</taxon>
        <taxon>Embryophyta</taxon>
        <taxon>Tracheophyta</taxon>
        <taxon>Spermatophyta</taxon>
        <taxon>Magnoliopsida</taxon>
        <taxon>Liliopsida</taxon>
        <taxon>Poales</taxon>
        <taxon>Poaceae</taxon>
        <taxon>BOP clade</taxon>
        <taxon>Oryzoideae</taxon>
        <taxon>Oryzeae</taxon>
        <taxon>Zizaniinae</taxon>
        <taxon>Zizania</taxon>
    </lineage>
</organism>
<sequence length="206" mass="22410">MTSPSSPSSYTAPMMASAEPSSSPPSTSYSVGPASLRARLYAVFSAHEFELIAELTGCALSPPGNEVELRGDEPDRVASTEPGDLLLVLLQEGRVQDMAYLCFVRRPPSLELEEENIDTLEHVHIAADDGSNDDDGLDVGGPDNDGFDDDGSDEDDKWFNESESDMDYSLQLRLWANSGHANLVMLIMMDSMMMGLMNSAVFEFSN</sequence>
<protein>
    <submittedName>
        <fullName evidence="2">Uncharacterized protein</fullName>
    </submittedName>
</protein>
<evidence type="ECO:0000313" key="3">
    <source>
        <dbReference type="Proteomes" id="UP000729402"/>
    </source>
</evidence>
<dbReference type="AlphaFoldDB" id="A0A8J5SHL1"/>
<name>A0A8J5SHL1_ZIZPA</name>
<dbReference type="EMBL" id="JAAALK010000285">
    <property type="protein sequence ID" value="KAG8065774.1"/>
    <property type="molecule type" value="Genomic_DNA"/>
</dbReference>
<dbReference type="OrthoDB" id="10631249at2759"/>
<dbReference type="Proteomes" id="UP000729402">
    <property type="component" value="Unassembled WGS sequence"/>
</dbReference>
<comment type="caution">
    <text evidence="2">The sequence shown here is derived from an EMBL/GenBank/DDBJ whole genome shotgun (WGS) entry which is preliminary data.</text>
</comment>
<gene>
    <name evidence="2" type="ORF">GUJ93_ZPchr0004g38278</name>
</gene>
<feature type="compositionally biased region" description="Low complexity" evidence="1">
    <location>
        <begin position="1"/>
        <end position="30"/>
    </location>
</feature>
<proteinExistence type="predicted"/>
<feature type="compositionally biased region" description="Acidic residues" evidence="1">
    <location>
        <begin position="145"/>
        <end position="160"/>
    </location>
</feature>
<feature type="region of interest" description="Disordered" evidence="1">
    <location>
        <begin position="1"/>
        <end position="31"/>
    </location>
</feature>
<feature type="region of interest" description="Disordered" evidence="1">
    <location>
        <begin position="127"/>
        <end position="160"/>
    </location>
</feature>
<evidence type="ECO:0000313" key="2">
    <source>
        <dbReference type="EMBL" id="KAG8065774.1"/>
    </source>
</evidence>
<evidence type="ECO:0000256" key="1">
    <source>
        <dbReference type="SAM" id="MobiDB-lite"/>
    </source>
</evidence>
<keyword evidence="3" id="KW-1185">Reference proteome</keyword>
<reference evidence="2" key="1">
    <citation type="journal article" date="2021" name="bioRxiv">
        <title>Whole Genome Assembly and Annotation of Northern Wild Rice, Zizania palustris L., Supports a Whole Genome Duplication in the Zizania Genus.</title>
        <authorList>
            <person name="Haas M."/>
            <person name="Kono T."/>
            <person name="Macchietto M."/>
            <person name="Millas R."/>
            <person name="McGilp L."/>
            <person name="Shao M."/>
            <person name="Duquette J."/>
            <person name="Hirsch C.N."/>
            <person name="Kimball J."/>
        </authorList>
    </citation>
    <scope>NUCLEOTIDE SEQUENCE</scope>
    <source>
        <tissue evidence="2">Fresh leaf tissue</tissue>
    </source>
</reference>
<accession>A0A8J5SHL1</accession>